<dbReference type="EMBL" id="CP000308">
    <property type="protein sequence ID" value="ABG14791.1"/>
    <property type="molecule type" value="Genomic_DNA"/>
</dbReference>
<feature type="transmembrane region" description="Helical" evidence="9">
    <location>
        <begin position="107"/>
        <end position="135"/>
    </location>
</feature>
<sequence>MMKATTGTALASHLPGGASWSRENMLLLLLKMRTFIALFLILGFFSIMVPGFLATGSLIIMVKHIAINAFLALGITFVIITAGIDLSIGATLGLCGMIAGWMITQGIVLPMFGIAIFPSVWVVVPVVLVIGALIGAVNGWIITRYNVAPFICTLGTMYVVRGASMLISGGETFPGLQGNPQLGNTGFDLLGSGTLLGLPIAIWIMFILALVIAYVARRLPFGRHVYAIGDNERAAELSGVKVRQVKVWVYTLSGFCAAIAGIIVSAQLVASHPANGSGFEMNAIAAVVLGGTSLAGGRGTILGTLIGAFVIGILADGLVMMGISEFWQMVIKGIVIIVAVIIDQMQNRMQHKAAIVSQKVTAIPSDVTSQAGIISQTVKSE</sequence>
<dbReference type="InterPro" id="IPR001851">
    <property type="entry name" value="ABC_transp_permease"/>
</dbReference>
<feature type="transmembrane region" description="Helical" evidence="9">
    <location>
        <begin position="326"/>
        <end position="342"/>
    </location>
</feature>
<keyword evidence="5" id="KW-0997">Cell inner membrane</keyword>
<keyword evidence="7 9" id="KW-1133">Transmembrane helix</keyword>
<dbReference type="Pfam" id="PF02653">
    <property type="entry name" value="BPD_transp_2"/>
    <property type="match status" value="1"/>
</dbReference>
<reference evidence="10 11" key="1">
    <citation type="journal article" date="2006" name="J. Bacteriol.">
        <title>Complete genome sequence of Yersinia pestis strains Antiqua and Nepal516: evidence of gene reduction in an emerging pathogen.</title>
        <authorList>
            <person name="Chain P.S."/>
            <person name="Hu P."/>
            <person name="Malfatti S.A."/>
            <person name="Radnedge L."/>
            <person name="Larimer F."/>
            <person name="Vergez L.M."/>
            <person name="Worsham P."/>
            <person name="Chu M.C."/>
            <person name="Andersen G.L."/>
        </authorList>
    </citation>
    <scope>NUCLEOTIDE SEQUENCE [LARGE SCALE GENOMIC DNA]</scope>
    <source>
        <strain evidence="10 11">Antiqua</strain>
    </source>
</reference>
<evidence type="ECO:0000256" key="3">
    <source>
        <dbReference type="ARBA" id="ARBA00022448"/>
    </source>
</evidence>
<evidence type="ECO:0000256" key="2">
    <source>
        <dbReference type="ARBA" id="ARBA00007942"/>
    </source>
</evidence>
<dbReference type="GO" id="GO:0005886">
    <property type="term" value="C:plasma membrane"/>
    <property type="evidence" value="ECO:0007669"/>
    <property type="project" value="UniProtKB-SubCell"/>
</dbReference>
<feature type="transmembrane region" description="Helical" evidence="9">
    <location>
        <begin position="69"/>
        <end position="101"/>
    </location>
</feature>
<keyword evidence="4" id="KW-1003">Cell membrane</keyword>
<feature type="transmembrane region" description="Helical" evidence="9">
    <location>
        <begin position="247"/>
        <end position="270"/>
    </location>
</feature>
<comment type="similarity">
    <text evidence="2">Belongs to the binding-protein-dependent transport system permease family. AraH/RbsC subfamily.</text>
</comment>
<feature type="transmembrane region" description="Helical" evidence="9">
    <location>
        <begin position="147"/>
        <end position="169"/>
    </location>
</feature>
<evidence type="ECO:0000256" key="7">
    <source>
        <dbReference type="ARBA" id="ARBA00022989"/>
    </source>
</evidence>
<feature type="transmembrane region" description="Helical" evidence="9">
    <location>
        <begin position="301"/>
        <end position="320"/>
    </location>
</feature>
<evidence type="ECO:0000313" key="11">
    <source>
        <dbReference type="Proteomes" id="UP000001971"/>
    </source>
</evidence>
<dbReference type="PANTHER" id="PTHR32196:SF21">
    <property type="entry name" value="ABC TRANSPORTER PERMEASE PROTEIN YPHD-RELATED"/>
    <property type="match status" value="1"/>
</dbReference>
<evidence type="ECO:0000256" key="5">
    <source>
        <dbReference type="ARBA" id="ARBA00022519"/>
    </source>
</evidence>
<evidence type="ECO:0000256" key="8">
    <source>
        <dbReference type="ARBA" id="ARBA00023136"/>
    </source>
</evidence>
<feature type="transmembrane region" description="Helical" evidence="9">
    <location>
        <begin position="35"/>
        <end position="62"/>
    </location>
</feature>
<evidence type="ECO:0000256" key="6">
    <source>
        <dbReference type="ARBA" id="ARBA00022692"/>
    </source>
</evidence>
<gene>
    <name evidence="10" type="ordered locus">YPA_2829</name>
</gene>
<dbReference type="CDD" id="cd06579">
    <property type="entry name" value="TM_PBP1_transp_AraH_like"/>
    <property type="match status" value="1"/>
</dbReference>
<keyword evidence="6 9" id="KW-0812">Transmembrane</keyword>
<evidence type="ECO:0000313" key="10">
    <source>
        <dbReference type="EMBL" id="ABG14791.1"/>
    </source>
</evidence>
<dbReference type="GO" id="GO:0022857">
    <property type="term" value="F:transmembrane transporter activity"/>
    <property type="evidence" value="ECO:0007669"/>
    <property type="project" value="InterPro"/>
</dbReference>
<dbReference type="AlphaFoldDB" id="A0A0H2Y920"/>
<name>A0A0H2Y920_YERPA</name>
<keyword evidence="3" id="KW-0813">Transport</keyword>
<dbReference type="PANTHER" id="PTHR32196">
    <property type="entry name" value="ABC TRANSPORTER PERMEASE PROTEIN YPHD-RELATED-RELATED"/>
    <property type="match status" value="1"/>
</dbReference>
<organism evidence="10 11">
    <name type="scientific">Yersinia pestis bv. Antiqua (strain Antiqua)</name>
    <dbReference type="NCBI Taxonomy" id="360102"/>
    <lineage>
        <taxon>Bacteria</taxon>
        <taxon>Pseudomonadati</taxon>
        <taxon>Pseudomonadota</taxon>
        <taxon>Gammaproteobacteria</taxon>
        <taxon>Enterobacterales</taxon>
        <taxon>Yersiniaceae</taxon>
        <taxon>Yersinia</taxon>
    </lineage>
</organism>
<proteinExistence type="inferred from homology"/>
<protein>
    <submittedName>
        <fullName evidence="10">Putative sugar ABC transporter, permease protein</fullName>
    </submittedName>
</protein>
<evidence type="ECO:0000256" key="9">
    <source>
        <dbReference type="SAM" id="Phobius"/>
    </source>
</evidence>
<comment type="subcellular location">
    <subcellularLocation>
        <location evidence="1">Cell inner membrane</location>
        <topology evidence="1">Multi-pass membrane protein</topology>
    </subcellularLocation>
</comment>
<feature type="transmembrane region" description="Helical" evidence="9">
    <location>
        <begin position="189"/>
        <end position="216"/>
    </location>
</feature>
<accession>A0A0H2Y920</accession>
<evidence type="ECO:0000256" key="4">
    <source>
        <dbReference type="ARBA" id="ARBA00022475"/>
    </source>
</evidence>
<feature type="transmembrane region" description="Helical" evidence="9">
    <location>
        <begin position="276"/>
        <end position="294"/>
    </location>
</feature>
<evidence type="ECO:0000256" key="1">
    <source>
        <dbReference type="ARBA" id="ARBA00004429"/>
    </source>
</evidence>
<dbReference type="KEGG" id="ypa:YPA_2829"/>
<dbReference type="Proteomes" id="UP000001971">
    <property type="component" value="Chromosome"/>
</dbReference>
<keyword evidence="8 9" id="KW-0472">Membrane</keyword>